<reference evidence="6 7" key="1">
    <citation type="submission" date="2016-03" db="EMBL/GenBank/DDBJ databases">
        <title>Genome sequence of Rhodococcus kyotonensis KB10.</title>
        <authorList>
            <person name="Jeong H."/>
            <person name="Hong C.E."/>
            <person name="Jo S.H."/>
            <person name="Park J.M."/>
        </authorList>
    </citation>
    <scope>NUCLEOTIDE SEQUENCE [LARGE SCALE GENOMIC DNA]</scope>
    <source>
        <strain evidence="6 7">KB10</strain>
    </source>
</reference>
<dbReference type="GO" id="GO:0097176">
    <property type="term" value="P:epoxide metabolic process"/>
    <property type="evidence" value="ECO:0007669"/>
    <property type="project" value="TreeGrafter"/>
</dbReference>
<dbReference type="InterPro" id="IPR029058">
    <property type="entry name" value="AB_hydrolase_fold"/>
</dbReference>
<organism evidence="6 7">
    <name type="scientific">Rhodococcoides kyotonense</name>
    <dbReference type="NCBI Taxonomy" id="398843"/>
    <lineage>
        <taxon>Bacteria</taxon>
        <taxon>Bacillati</taxon>
        <taxon>Actinomycetota</taxon>
        <taxon>Actinomycetes</taxon>
        <taxon>Mycobacteriales</taxon>
        <taxon>Nocardiaceae</taxon>
        <taxon>Rhodococcoides</taxon>
    </lineage>
</organism>
<dbReference type="EMBL" id="LVHI01000012">
    <property type="protein sequence ID" value="OAK54277.1"/>
    <property type="molecule type" value="Genomic_DNA"/>
</dbReference>
<protein>
    <submittedName>
        <fullName evidence="6">Epoxide hydrolase</fullName>
    </submittedName>
</protein>
<sequence>MTSFKASPFRVDIPQAELDDLRRRLTGTRWPDDLPGVGWEYGVPVTYLRELAEYWATAFDWRAHEKRLNRYPQFVADIDGRTLHYVHVASPDPDAVPLVLVHGWPFEDFGDVIGPLTDPRGHGDDTAQAFHVVVPTLPGFGFSGPTTRRGDADTVCSAELIARLMAELGYDRYGAQGGDAGSFIAPQLGRIAPDKVIGVHMNGPITIPSWDDDGSGYSAEDRKKVAALADWSNSETASYASVHSTRPATLAPALTDSPVGLLSWVIDVVNTYIDPAKTLSDAIDRDMLLANVSILWFTETIGSSMRLYKESTQWGAELTSSGVPTAAAVFARDNSIRGIAEKQNHIVRWTEFDHGGHFAAMETPGELIDDLRTFFSSLSR</sequence>
<accession>A0A177YFI5</accession>
<feature type="active site" description="Proton acceptor" evidence="4">
    <location>
        <position position="357"/>
    </location>
</feature>
<comment type="similarity">
    <text evidence="1">Belongs to the peptidase S33 family.</text>
</comment>
<evidence type="ECO:0000313" key="6">
    <source>
        <dbReference type="EMBL" id="OAK54277.1"/>
    </source>
</evidence>
<keyword evidence="2" id="KW-0058">Aromatic hydrocarbons catabolism</keyword>
<dbReference type="InterPro" id="IPR000639">
    <property type="entry name" value="Epox_hydrolase-like"/>
</dbReference>
<dbReference type="InterPro" id="IPR010497">
    <property type="entry name" value="Epoxide_hydro_N"/>
</dbReference>
<evidence type="ECO:0000256" key="3">
    <source>
        <dbReference type="ARBA" id="ARBA00022801"/>
    </source>
</evidence>
<feature type="active site" description="Proton donor" evidence="4">
    <location>
        <position position="308"/>
    </location>
</feature>
<dbReference type="PANTHER" id="PTHR21661:SF35">
    <property type="entry name" value="EPOXIDE HYDROLASE"/>
    <property type="match status" value="1"/>
</dbReference>
<gene>
    <name evidence="6" type="ORF">A3K89_02375</name>
</gene>
<dbReference type="Proteomes" id="UP000077519">
    <property type="component" value="Unassembled WGS sequence"/>
</dbReference>
<proteinExistence type="inferred from homology"/>
<dbReference type="SUPFAM" id="SSF53474">
    <property type="entry name" value="alpha/beta-Hydrolases"/>
    <property type="match status" value="1"/>
</dbReference>
<dbReference type="PRINTS" id="PR00412">
    <property type="entry name" value="EPOXHYDRLASE"/>
</dbReference>
<dbReference type="RefSeq" id="WP_068424256.1">
    <property type="nucleotide sequence ID" value="NZ_LVHI01000012.1"/>
</dbReference>
<evidence type="ECO:0000256" key="4">
    <source>
        <dbReference type="PIRSR" id="PIRSR001112-1"/>
    </source>
</evidence>
<dbReference type="Pfam" id="PF06441">
    <property type="entry name" value="EHN"/>
    <property type="match status" value="1"/>
</dbReference>
<dbReference type="AlphaFoldDB" id="A0A177YFI5"/>
<keyword evidence="3 6" id="KW-0378">Hydrolase</keyword>
<comment type="caution">
    <text evidence="6">The sequence shown here is derived from an EMBL/GenBank/DDBJ whole genome shotgun (WGS) entry which is preliminary data.</text>
</comment>
<evidence type="ECO:0000256" key="1">
    <source>
        <dbReference type="ARBA" id="ARBA00010088"/>
    </source>
</evidence>
<dbReference type="InterPro" id="IPR016292">
    <property type="entry name" value="Epoxide_hydrolase"/>
</dbReference>
<evidence type="ECO:0000256" key="2">
    <source>
        <dbReference type="ARBA" id="ARBA00022797"/>
    </source>
</evidence>
<keyword evidence="7" id="KW-1185">Reference proteome</keyword>
<feature type="active site" description="Nucleophile" evidence="4">
    <location>
        <position position="179"/>
    </location>
</feature>
<dbReference type="PANTHER" id="PTHR21661">
    <property type="entry name" value="EPOXIDE HYDROLASE 1-RELATED"/>
    <property type="match status" value="1"/>
</dbReference>
<dbReference type="PIRSF" id="PIRSF001112">
    <property type="entry name" value="Epoxide_hydrolase"/>
    <property type="match status" value="1"/>
</dbReference>
<feature type="domain" description="Epoxide hydrolase N-terminal" evidence="5">
    <location>
        <begin position="7"/>
        <end position="106"/>
    </location>
</feature>
<dbReference type="Gene3D" id="3.40.50.1820">
    <property type="entry name" value="alpha/beta hydrolase"/>
    <property type="match status" value="1"/>
</dbReference>
<evidence type="ECO:0000259" key="5">
    <source>
        <dbReference type="Pfam" id="PF06441"/>
    </source>
</evidence>
<name>A0A177YFI5_9NOCA</name>
<evidence type="ECO:0000313" key="7">
    <source>
        <dbReference type="Proteomes" id="UP000077519"/>
    </source>
</evidence>
<dbReference type="GO" id="GO:0004301">
    <property type="term" value="F:epoxide hydrolase activity"/>
    <property type="evidence" value="ECO:0007669"/>
    <property type="project" value="TreeGrafter"/>
</dbReference>